<reference evidence="2 3" key="1">
    <citation type="journal article" date="2016" name="Nat. Commun.">
        <title>Thousands of microbial genomes shed light on interconnected biogeochemical processes in an aquifer system.</title>
        <authorList>
            <person name="Anantharaman K."/>
            <person name="Brown C.T."/>
            <person name="Hug L.A."/>
            <person name="Sharon I."/>
            <person name="Castelle C.J."/>
            <person name="Probst A.J."/>
            <person name="Thomas B.C."/>
            <person name="Singh A."/>
            <person name="Wilkins M.J."/>
            <person name="Karaoz U."/>
            <person name="Brodie E.L."/>
            <person name="Williams K.H."/>
            <person name="Hubbard S.S."/>
            <person name="Banfield J.F."/>
        </authorList>
    </citation>
    <scope>NUCLEOTIDE SEQUENCE [LARGE SCALE GENOMIC DNA]</scope>
</reference>
<accession>A0A1F5JCH2</accession>
<protein>
    <submittedName>
        <fullName evidence="2">Uncharacterized protein</fullName>
    </submittedName>
</protein>
<gene>
    <name evidence="2" type="ORF">A3C26_03670</name>
</gene>
<feature type="transmembrane region" description="Helical" evidence="1">
    <location>
        <begin position="38"/>
        <end position="62"/>
    </location>
</feature>
<comment type="caution">
    <text evidence="2">The sequence shown here is derived from an EMBL/GenBank/DDBJ whole genome shotgun (WGS) entry which is preliminary data.</text>
</comment>
<evidence type="ECO:0000313" key="3">
    <source>
        <dbReference type="Proteomes" id="UP000177042"/>
    </source>
</evidence>
<keyword evidence="1" id="KW-0472">Membrane</keyword>
<evidence type="ECO:0000256" key="1">
    <source>
        <dbReference type="SAM" id="Phobius"/>
    </source>
</evidence>
<organism evidence="2 3">
    <name type="scientific">Candidatus Daviesbacteria bacterium RIFCSPHIGHO2_02_FULL_39_12</name>
    <dbReference type="NCBI Taxonomy" id="1797770"/>
    <lineage>
        <taxon>Bacteria</taxon>
        <taxon>Candidatus Daviesiibacteriota</taxon>
    </lineage>
</organism>
<sequence length="96" mass="10941">MNINVFSLVAVLAFSILNEAIIEYLFGNVEILRPYLPLLSLAVAILLVFIYQVSFFNLMFGAESNSPFLDFLLTGFIISRVSNYVNDFVQKFFESK</sequence>
<proteinExistence type="predicted"/>
<evidence type="ECO:0000313" key="2">
    <source>
        <dbReference type="EMBL" id="OGE26262.1"/>
    </source>
</evidence>
<keyword evidence="1" id="KW-0812">Transmembrane</keyword>
<feature type="transmembrane region" description="Helical" evidence="1">
    <location>
        <begin position="6"/>
        <end position="26"/>
    </location>
</feature>
<dbReference type="AlphaFoldDB" id="A0A1F5JCH2"/>
<name>A0A1F5JCH2_9BACT</name>
<dbReference type="EMBL" id="MFCX01000013">
    <property type="protein sequence ID" value="OGE26262.1"/>
    <property type="molecule type" value="Genomic_DNA"/>
</dbReference>
<keyword evidence="1" id="KW-1133">Transmembrane helix</keyword>
<dbReference type="Proteomes" id="UP000177042">
    <property type="component" value="Unassembled WGS sequence"/>
</dbReference>